<dbReference type="Pfam" id="PF12833">
    <property type="entry name" value="HTH_18"/>
    <property type="match status" value="2"/>
</dbReference>
<dbReference type="PROSITE" id="PS01124">
    <property type="entry name" value="HTH_ARAC_FAMILY_2"/>
    <property type="match status" value="2"/>
</dbReference>
<keyword evidence="6" id="KW-1185">Reference proteome</keyword>
<dbReference type="SMART" id="SM00342">
    <property type="entry name" value="HTH_ARAC"/>
    <property type="match status" value="2"/>
</dbReference>
<dbReference type="SUPFAM" id="SSF46689">
    <property type="entry name" value="Homeodomain-like"/>
    <property type="match status" value="2"/>
</dbReference>
<dbReference type="RefSeq" id="WP_141872837.1">
    <property type="nucleotide sequence ID" value="NZ_VFOX01000001.1"/>
</dbReference>
<evidence type="ECO:0000259" key="4">
    <source>
        <dbReference type="PROSITE" id="PS01124"/>
    </source>
</evidence>
<dbReference type="PANTHER" id="PTHR11019">
    <property type="entry name" value="HTH-TYPE TRANSCRIPTIONAL REGULATOR NIMR"/>
    <property type="match status" value="1"/>
</dbReference>
<name>A0A543BQF0_9MICO</name>
<dbReference type="PROSITE" id="PS00041">
    <property type="entry name" value="HTH_ARAC_FAMILY_1"/>
    <property type="match status" value="1"/>
</dbReference>
<feature type="domain" description="HTH araC/xylS-type" evidence="4">
    <location>
        <begin position="376"/>
        <end position="477"/>
    </location>
</feature>
<reference evidence="5 6" key="1">
    <citation type="submission" date="2019-06" db="EMBL/GenBank/DDBJ databases">
        <title>Sequencing the genomes of 1000 actinobacteria strains.</title>
        <authorList>
            <person name="Klenk H.-P."/>
        </authorList>
    </citation>
    <scope>NUCLEOTIDE SEQUENCE [LARGE SCALE GENOMIC DNA]</scope>
    <source>
        <strain evidence="5 6">DSM 20169</strain>
    </source>
</reference>
<dbReference type="InterPro" id="IPR009057">
    <property type="entry name" value="Homeodomain-like_sf"/>
</dbReference>
<dbReference type="InterPro" id="IPR018060">
    <property type="entry name" value="HTH_AraC"/>
</dbReference>
<protein>
    <submittedName>
        <fullName evidence="5">AraC-like DNA-binding protein</fullName>
    </submittedName>
</protein>
<dbReference type="Gene3D" id="1.10.10.60">
    <property type="entry name" value="Homeodomain-like"/>
    <property type="match status" value="2"/>
</dbReference>
<organism evidence="5 6">
    <name type="scientific">Microbacterium saperdae</name>
    <dbReference type="NCBI Taxonomy" id="69368"/>
    <lineage>
        <taxon>Bacteria</taxon>
        <taxon>Bacillati</taxon>
        <taxon>Actinomycetota</taxon>
        <taxon>Actinomycetes</taxon>
        <taxon>Micrococcales</taxon>
        <taxon>Microbacteriaceae</taxon>
        <taxon>Microbacterium</taxon>
    </lineage>
</organism>
<dbReference type="Proteomes" id="UP000317209">
    <property type="component" value="Unassembled WGS sequence"/>
</dbReference>
<dbReference type="AlphaFoldDB" id="A0A543BQF0"/>
<comment type="caution">
    <text evidence="5">The sequence shown here is derived from an EMBL/GenBank/DDBJ whole genome shotgun (WGS) entry which is preliminary data.</text>
</comment>
<dbReference type="GO" id="GO:0003700">
    <property type="term" value="F:DNA-binding transcription factor activity"/>
    <property type="evidence" value="ECO:0007669"/>
    <property type="project" value="InterPro"/>
</dbReference>
<sequence length="484" mass="51456">MLPLPVETGEVLAEPTLLWCVRGRGRFVIDGVTTRVAGGRALWVPRGSRVQVTLRRDDVVLPVPGLTCAGATGPTRIEIPSSWEPWLLHAFGEALAYLDGASIRGRLSALLGAVAPEHPIVARPAPPTSEEMGVLAAAIDAAPAVPVAELVRQRMPGWSQRTLQRRFRQETGLTPAQWAREHRIAVAADMLASGEEVAAAAQRVGYLTSSGFSRQFRDLTGTSPGRWRRVAAAPERTVLLPAPMPSQEVLPAHRTWLRANGAHVAVWVVRGAATITVASRTIVLSEGQAIVIPAGVPNSIRLSPGSLLLPVGYRSGRSAAIGAPSVPAVIRGEETADLIQAIVSAYTGVRPFGADPGAGFDLISIRSTPEPVDADDILLARLASAVAMGDITEPTLAECARWSGASERELSRVVNERAGVTFAQWIRVSRMSRARVQLHGGAAASAVSRQLGYAHLPAFSRAFRKVHGTSPRAVPVVNNQRRSA</sequence>
<dbReference type="InterPro" id="IPR011051">
    <property type="entry name" value="RmlC_Cupin_sf"/>
</dbReference>
<evidence type="ECO:0000313" key="5">
    <source>
        <dbReference type="EMBL" id="TQL87042.1"/>
    </source>
</evidence>
<keyword evidence="3" id="KW-0804">Transcription</keyword>
<evidence type="ECO:0000256" key="3">
    <source>
        <dbReference type="ARBA" id="ARBA00023163"/>
    </source>
</evidence>
<dbReference type="InterPro" id="IPR018062">
    <property type="entry name" value="HTH_AraC-typ_CS"/>
</dbReference>
<dbReference type="InterPro" id="IPR014710">
    <property type="entry name" value="RmlC-like_jellyroll"/>
</dbReference>
<gene>
    <name evidence="5" type="ORF">FB560_2709</name>
</gene>
<dbReference type="GO" id="GO:0043565">
    <property type="term" value="F:sequence-specific DNA binding"/>
    <property type="evidence" value="ECO:0007669"/>
    <property type="project" value="InterPro"/>
</dbReference>
<keyword evidence="1" id="KW-0805">Transcription regulation</keyword>
<evidence type="ECO:0000313" key="6">
    <source>
        <dbReference type="Proteomes" id="UP000317209"/>
    </source>
</evidence>
<dbReference type="EMBL" id="VFOX01000001">
    <property type="protein sequence ID" value="TQL87042.1"/>
    <property type="molecule type" value="Genomic_DNA"/>
</dbReference>
<keyword evidence="2 5" id="KW-0238">DNA-binding</keyword>
<dbReference type="PANTHER" id="PTHR11019:SF159">
    <property type="entry name" value="TRANSCRIPTIONAL REGULATOR-RELATED"/>
    <property type="match status" value="1"/>
</dbReference>
<feature type="domain" description="HTH araC/xylS-type" evidence="4">
    <location>
        <begin position="159"/>
        <end position="230"/>
    </location>
</feature>
<accession>A0A543BQF0</accession>
<evidence type="ECO:0000256" key="2">
    <source>
        <dbReference type="ARBA" id="ARBA00023125"/>
    </source>
</evidence>
<proteinExistence type="predicted"/>
<dbReference type="Gene3D" id="2.60.120.10">
    <property type="entry name" value="Jelly Rolls"/>
    <property type="match status" value="1"/>
</dbReference>
<evidence type="ECO:0000256" key="1">
    <source>
        <dbReference type="ARBA" id="ARBA00023015"/>
    </source>
</evidence>
<dbReference type="SUPFAM" id="SSF51182">
    <property type="entry name" value="RmlC-like cupins"/>
    <property type="match status" value="1"/>
</dbReference>
<dbReference type="OrthoDB" id="2039152at2"/>